<dbReference type="AlphaFoldDB" id="A0A3B3ZCN4"/>
<evidence type="ECO:0000313" key="1">
    <source>
        <dbReference type="Ensembl" id="ENSPMGP00000002327.1"/>
    </source>
</evidence>
<dbReference type="SMART" id="SM00015">
    <property type="entry name" value="IQ"/>
    <property type="match status" value="2"/>
</dbReference>
<name>A0A3B3ZCN4_9GOBI</name>
<dbReference type="Proteomes" id="UP000261520">
    <property type="component" value="Unplaced"/>
</dbReference>
<dbReference type="STRING" id="409849.ENSPMGP00000002327"/>
<dbReference type="InterPro" id="IPR027417">
    <property type="entry name" value="P-loop_NTPase"/>
</dbReference>
<accession>A0A3B3ZCN4</accession>
<dbReference type="Pfam" id="PF00612">
    <property type="entry name" value="IQ"/>
    <property type="match status" value="2"/>
</dbReference>
<dbReference type="Ensembl" id="ENSPMGT00000002468.1">
    <property type="protein sequence ID" value="ENSPMGP00000002327.1"/>
    <property type="gene ID" value="ENSPMGG00000002059.1"/>
</dbReference>
<dbReference type="Gene3D" id="1.20.5.190">
    <property type="match status" value="1"/>
</dbReference>
<dbReference type="PROSITE" id="PS50096">
    <property type="entry name" value="IQ"/>
    <property type="match status" value="1"/>
</dbReference>
<reference evidence="1" key="1">
    <citation type="submission" date="2025-08" db="UniProtKB">
        <authorList>
            <consortium name="Ensembl"/>
        </authorList>
    </citation>
    <scope>IDENTIFICATION</scope>
</reference>
<organism evidence="1 2">
    <name type="scientific">Periophthalmus magnuspinnatus</name>
    <dbReference type="NCBI Taxonomy" id="409849"/>
    <lineage>
        <taxon>Eukaryota</taxon>
        <taxon>Metazoa</taxon>
        <taxon>Chordata</taxon>
        <taxon>Craniata</taxon>
        <taxon>Vertebrata</taxon>
        <taxon>Euteleostomi</taxon>
        <taxon>Actinopterygii</taxon>
        <taxon>Neopterygii</taxon>
        <taxon>Teleostei</taxon>
        <taxon>Neoteleostei</taxon>
        <taxon>Acanthomorphata</taxon>
        <taxon>Gobiaria</taxon>
        <taxon>Gobiiformes</taxon>
        <taxon>Gobioidei</taxon>
        <taxon>Gobiidae</taxon>
        <taxon>Oxudercinae</taxon>
        <taxon>Periophthalmus</taxon>
    </lineage>
</organism>
<dbReference type="SUPFAM" id="SSF52540">
    <property type="entry name" value="P-loop containing nucleoside triphosphate hydrolases"/>
    <property type="match status" value="1"/>
</dbReference>
<reference evidence="1" key="2">
    <citation type="submission" date="2025-09" db="UniProtKB">
        <authorList>
            <consortium name="Ensembl"/>
        </authorList>
    </citation>
    <scope>IDENTIFICATION</scope>
</reference>
<keyword evidence="2" id="KW-1185">Reference proteome</keyword>
<proteinExistence type="predicted"/>
<sequence length="79" mass="9631">QLFPNSLQSRSSLQVNYWMERRVMDREKENQAAIRIQSWVRACRVQVYISHLHKKAVIIQKIWRGFRARSRFRQMVKVS</sequence>
<dbReference type="InterPro" id="IPR000048">
    <property type="entry name" value="IQ_motif_EF-hand-BS"/>
</dbReference>
<protein>
    <submittedName>
        <fullName evidence="1">Uncharacterized protein</fullName>
    </submittedName>
</protein>
<evidence type="ECO:0000313" key="2">
    <source>
        <dbReference type="Proteomes" id="UP000261520"/>
    </source>
</evidence>